<dbReference type="AlphaFoldDB" id="A0A9N9ESB6"/>
<dbReference type="Proteomes" id="UP000789396">
    <property type="component" value="Unassembled WGS sequence"/>
</dbReference>
<comment type="caution">
    <text evidence="1">The sequence shown here is derived from an EMBL/GenBank/DDBJ whole genome shotgun (WGS) entry which is preliminary data.</text>
</comment>
<sequence>MTEGHITHMTRLGATQLKPECCTVNRAHLCRNHLSKCEAFREANSEEE</sequence>
<proteinExistence type="predicted"/>
<protein>
    <submittedName>
        <fullName evidence="1">16515_t:CDS:1</fullName>
    </submittedName>
</protein>
<organism evidence="1 2">
    <name type="scientific">Racocetra fulgida</name>
    <dbReference type="NCBI Taxonomy" id="60492"/>
    <lineage>
        <taxon>Eukaryota</taxon>
        <taxon>Fungi</taxon>
        <taxon>Fungi incertae sedis</taxon>
        <taxon>Mucoromycota</taxon>
        <taxon>Glomeromycotina</taxon>
        <taxon>Glomeromycetes</taxon>
        <taxon>Diversisporales</taxon>
        <taxon>Gigasporaceae</taxon>
        <taxon>Racocetra</taxon>
    </lineage>
</organism>
<keyword evidence="2" id="KW-1185">Reference proteome</keyword>
<evidence type="ECO:0000313" key="2">
    <source>
        <dbReference type="Proteomes" id="UP000789396"/>
    </source>
</evidence>
<feature type="non-terminal residue" evidence="1">
    <location>
        <position position="48"/>
    </location>
</feature>
<gene>
    <name evidence="1" type="ORF">RFULGI_LOCUS10026</name>
</gene>
<accession>A0A9N9ESB6</accession>
<dbReference type="EMBL" id="CAJVPZ010019027">
    <property type="protein sequence ID" value="CAG8691676.1"/>
    <property type="molecule type" value="Genomic_DNA"/>
</dbReference>
<dbReference type="OrthoDB" id="2340232at2759"/>
<name>A0A9N9ESB6_9GLOM</name>
<reference evidence="1" key="1">
    <citation type="submission" date="2021-06" db="EMBL/GenBank/DDBJ databases">
        <authorList>
            <person name="Kallberg Y."/>
            <person name="Tangrot J."/>
            <person name="Rosling A."/>
        </authorList>
    </citation>
    <scope>NUCLEOTIDE SEQUENCE</scope>
    <source>
        <strain evidence="1">IN212</strain>
    </source>
</reference>
<evidence type="ECO:0000313" key="1">
    <source>
        <dbReference type="EMBL" id="CAG8691676.1"/>
    </source>
</evidence>